<evidence type="ECO:0000313" key="6">
    <source>
        <dbReference type="Proteomes" id="UP000317708"/>
    </source>
</evidence>
<dbReference type="InterPro" id="IPR023213">
    <property type="entry name" value="CAT-like_dom_sf"/>
</dbReference>
<comment type="caution">
    <text evidence="5">The sequence shown here is derived from an EMBL/GenBank/DDBJ whole genome shotgun (WGS) entry which is preliminary data.</text>
</comment>
<dbReference type="SUPFAM" id="SSF53474">
    <property type="entry name" value="alpha/beta-Hydrolases"/>
    <property type="match status" value="1"/>
</dbReference>
<evidence type="ECO:0000313" key="5">
    <source>
        <dbReference type="EMBL" id="TRU30237.1"/>
    </source>
</evidence>
<dbReference type="SUPFAM" id="SSF52777">
    <property type="entry name" value="CoA-dependent acyltransferases"/>
    <property type="match status" value="2"/>
</dbReference>
<keyword evidence="3" id="KW-0597">Phosphoprotein</keyword>
<dbReference type="InterPro" id="IPR009081">
    <property type="entry name" value="PP-bd_ACP"/>
</dbReference>
<dbReference type="Pfam" id="PF00668">
    <property type="entry name" value="Condensation"/>
    <property type="match status" value="1"/>
</dbReference>
<evidence type="ECO:0000259" key="4">
    <source>
        <dbReference type="PROSITE" id="PS50075"/>
    </source>
</evidence>
<dbReference type="PROSITE" id="PS50075">
    <property type="entry name" value="CARRIER"/>
    <property type="match status" value="1"/>
</dbReference>
<dbReference type="InterPro" id="IPR042099">
    <property type="entry name" value="ANL_N_sf"/>
</dbReference>
<dbReference type="GO" id="GO:0044550">
    <property type="term" value="P:secondary metabolite biosynthetic process"/>
    <property type="evidence" value="ECO:0007669"/>
    <property type="project" value="TreeGrafter"/>
</dbReference>
<dbReference type="GO" id="GO:0043041">
    <property type="term" value="P:amino acid activation for nonribosomal peptide biosynthetic process"/>
    <property type="evidence" value="ECO:0007669"/>
    <property type="project" value="TreeGrafter"/>
</dbReference>
<dbReference type="InterPro" id="IPR001031">
    <property type="entry name" value="Thioesterase"/>
</dbReference>
<dbReference type="Pfam" id="PF00550">
    <property type="entry name" value="PP-binding"/>
    <property type="match status" value="1"/>
</dbReference>
<dbReference type="PANTHER" id="PTHR45527">
    <property type="entry name" value="NONRIBOSOMAL PEPTIDE SYNTHETASE"/>
    <property type="match status" value="1"/>
</dbReference>
<reference evidence="5 6" key="1">
    <citation type="submission" date="2019-01" db="EMBL/GenBank/DDBJ databases">
        <title>Coherence of Microcystis species and biogeography revealed through population genomics.</title>
        <authorList>
            <person name="Perez-Carrascal O.M."/>
            <person name="Terrat Y."/>
            <person name="Giani A."/>
            <person name="Fortin N."/>
            <person name="Tromas N."/>
            <person name="Shapiro B.J."/>
        </authorList>
    </citation>
    <scope>NUCLEOTIDE SEQUENCE [LARGE SCALE GENOMIC DNA]</scope>
    <source>
        <strain evidence="5">Ma_MB_S_20031200_S102</strain>
    </source>
</reference>
<evidence type="ECO:0000256" key="2">
    <source>
        <dbReference type="ARBA" id="ARBA00022450"/>
    </source>
</evidence>
<dbReference type="NCBIfam" id="TIGR01733">
    <property type="entry name" value="AA-adenyl-dom"/>
    <property type="match status" value="1"/>
</dbReference>
<dbReference type="Gene3D" id="3.40.50.12780">
    <property type="entry name" value="N-terminal domain of ligase-like"/>
    <property type="match status" value="1"/>
</dbReference>
<comment type="cofactor">
    <cofactor evidence="1">
        <name>pantetheine 4'-phosphate</name>
        <dbReference type="ChEBI" id="CHEBI:47942"/>
    </cofactor>
</comment>
<accession>A0A552E6V7</accession>
<dbReference type="InterPro" id="IPR045851">
    <property type="entry name" value="AMP-bd_C_sf"/>
</dbReference>
<evidence type="ECO:0000256" key="3">
    <source>
        <dbReference type="ARBA" id="ARBA00022553"/>
    </source>
</evidence>
<dbReference type="InterPro" id="IPR000873">
    <property type="entry name" value="AMP-dep_synth/lig_dom"/>
</dbReference>
<dbReference type="InterPro" id="IPR025110">
    <property type="entry name" value="AMP-bd_C"/>
</dbReference>
<dbReference type="InterPro" id="IPR010071">
    <property type="entry name" value="AA_adenyl_dom"/>
</dbReference>
<dbReference type="PROSITE" id="PS00455">
    <property type="entry name" value="AMP_BINDING"/>
    <property type="match status" value="1"/>
</dbReference>
<feature type="domain" description="Carrier" evidence="4">
    <location>
        <begin position="985"/>
        <end position="1060"/>
    </location>
</feature>
<dbReference type="GO" id="GO:0005737">
    <property type="term" value="C:cytoplasm"/>
    <property type="evidence" value="ECO:0007669"/>
    <property type="project" value="TreeGrafter"/>
</dbReference>
<dbReference type="SUPFAM" id="SSF47336">
    <property type="entry name" value="ACP-like"/>
    <property type="match status" value="1"/>
</dbReference>
<dbReference type="InterPro" id="IPR020806">
    <property type="entry name" value="PKS_PP-bd"/>
</dbReference>
<dbReference type="Pfam" id="PF13193">
    <property type="entry name" value="AMP-binding_C"/>
    <property type="match status" value="1"/>
</dbReference>
<dbReference type="SMART" id="SM00823">
    <property type="entry name" value="PKS_PP"/>
    <property type="match status" value="1"/>
</dbReference>
<organism evidence="5 6">
    <name type="scientific">Microcystis aeruginosa Ma_MB_S_20031200_S102</name>
    <dbReference type="NCBI Taxonomy" id="2486254"/>
    <lineage>
        <taxon>Bacteria</taxon>
        <taxon>Bacillati</taxon>
        <taxon>Cyanobacteriota</taxon>
        <taxon>Cyanophyceae</taxon>
        <taxon>Oscillatoriophycideae</taxon>
        <taxon>Chroococcales</taxon>
        <taxon>Microcystaceae</taxon>
        <taxon>Microcystis</taxon>
    </lineage>
</organism>
<dbReference type="GO" id="GO:0003824">
    <property type="term" value="F:catalytic activity"/>
    <property type="evidence" value="ECO:0007669"/>
    <property type="project" value="InterPro"/>
</dbReference>
<dbReference type="Gene3D" id="3.40.50.1820">
    <property type="entry name" value="alpha/beta hydrolase"/>
    <property type="match status" value="1"/>
</dbReference>
<dbReference type="PANTHER" id="PTHR45527:SF1">
    <property type="entry name" value="FATTY ACID SYNTHASE"/>
    <property type="match status" value="1"/>
</dbReference>
<dbReference type="Pfam" id="PF00975">
    <property type="entry name" value="Thioesterase"/>
    <property type="match status" value="1"/>
</dbReference>
<dbReference type="Gene3D" id="3.30.559.10">
    <property type="entry name" value="Chloramphenicol acetyltransferase-like domain"/>
    <property type="match status" value="1"/>
</dbReference>
<dbReference type="EMBL" id="SFBI01000215">
    <property type="protein sequence ID" value="TRU30237.1"/>
    <property type="molecule type" value="Genomic_DNA"/>
</dbReference>
<evidence type="ECO:0000256" key="1">
    <source>
        <dbReference type="ARBA" id="ARBA00001957"/>
    </source>
</evidence>
<dbReference type="InterPro" id="IPR020845">
    <property type="entry name" value="AMP-binding_CS"/>
</dbReference>
<name>A0A552E6V7_MICAE</name>
<sequence length="1331" mass="146754">MTDSLARRLAALSPDRIKTLVGSLDKKTPSLPRMPRTPNQCYALSSAQERLWFLSQLSPESPAFNNPAAIKMYPREPLDQGRLQKALESMGERHEILRTTFHLDGGKPVQAIHQTLPLTLEWQDLRYLGEQERQQEALGIAVEEGRAKFDLTQGPLLRLKVLQLGELDYFLLITSHHLISDGWSNAIFARELSALYAGQQLPPLEIQYIDYVEWERNWLTSEACAEQLRFWRENLNPQASPLSLPLDQPRPRAISHQGAMETRPLSTGLAERLRLFARQERLGLFPLMMSALAVLLSRYTGAKKIPIGTITANRNEREFQKLMGPLLNTLVVSCELEEGDTWGKLLRRQSQICNEALARQQLPFNKLLNSLEVSRDLGVHPLFQVMLVIQNVPSQYQAGEMRTEVVKVDYQTTKLDLNFWVEEINDSIVLTLYYASNLFERITIERFLNHFEDVLLCVVDSTDSLIADVAFSGTLIPESPPPPTVTESLIERFAQQVCLTPDQAAVVGRGGSLTYSELERLTNRIARMIAAHPEALSSPIGLLLGRDGLSSISALLGVLKAGGCYLPLNPADPPERWREILQDAGSILLLCDEQLSESIAKLAQTIPITCKRIDEAREYSDHPLEVIVCAETPAYVIYTSGSTGKPKGVCVEHRQLVAYADGVWERMGLGSGHCFATVSPLATDFGNTMIFPPLIKGGCVVVVPEDTTQGSRLLARYLAEQPVDCLKITPTHLLALLNSADILPAKLLVLGGETCNPALIDRIRKLRPDLRIMNHYGPTETTVGVLTYEVPNPWLGGTLPLGRPLRGTQITICDAAGHELPQGAVGEIRMAGATVARGYWGQPELTAAYFVNDPVSGVRCYRSGDQGRLTGDGSIVFCGRKDRQVKLRGHRVELDEIETTLAGHALVTQAAVRLDREGRLEAFVVAAGAVEEAALFRFLKGRLPSVMVPSRLVLLEALPRTASGKIDYGKLPSLPLGEQSAIASAPRDEVELALMLIWHDLFPQRSFGIHDDFFELGGHSLLAIRLMSLVCERFGQELPLATLFEYGTIAGLAALLKGESNNDDGPLVTIRQSVGQSALALVHPAGGEVLCYYSLAYSLPDHYSILGLRARLSDGDPSLKAIARRYFEAIADHSLQAIAGWSMGALIAFEIAILFERELGLLPPVILLDQPAPTDSQLSTVIDELTGLASFAAKVSQLVGTDIGINQQGLEQETPIRRAEMFLAAFKRHGLAAEGTKTKDFQNYLELMLLHNRATQSYRCCMYSGEVILLRAEDKLASLASPNDSDDLGWQHWCKRRLRIVPVPGNHVTMMRPPNVQVLASRLANALGAAT</sequence>
<dbReference type="SMART" id="SM00824">
    <property type="entry name" value="PKS_TE"/>
    <property type="match status" value="1"/>
</dbReference>
<dbReference type="GO" id="GO:0008610">
    <property type="term" value="P:lipid biosynthetic process"/>
    <property type="evidence" value="ECO:0007669"/>
    <property type="project" value="UniProtKB-ARBA"/>
</dbReference>
<dbReference type="CDD" id="cd05930">
    <property type="entry name" value="A_NRPS"/>
    <property type="match status" value="1"/>
</dbReference>
<dbReference type="InterPro" id="IPR020802">
    <property type="entry name" value="TesA-like"/>
</dbReference>
<dbReference type="SUPFAM" id="SSF56801">
    <property type="entry name" value="Acetyl-CoA synthetase-like"/>
    <property type="match status" value="1"/>
</dbReference>
<dbReference type="GO" id="GO:0031177">
    <property type="term" value="F:phosphopantetheine binding"/>
    <property type="evidence" value="ECO:0007669"/>
    <property type="project" value="InterPro"/>
</dbReference>
<keyword evidence="2" id="KW-0596">Phosphopantetheine</keyword>
<dbReference type="FunFam" id="1.10.1200.10:FF:000016">
    <property type="entry name" value="Non-ribosomal peptide synthase"/>
    <property type="match status" value="1"/>
</dbReference>
<proteinExistence type="predicted"/>
<dbReference type="CDD" id="cd19531">
    <property type="entry name" value="LCL_NRPS-like"/>
    <property type="match status" value="1"/>
</dbReference>
<dbReference type="Proteomes" id="UP000317708">
    <property type="component" value="Unassembled WGS sequence"/>
</dbReference>
<dbReference type="Gene3D" id="1.10.1200.10">
    <property type="entry name" value="ACP-like"/>
    <property type="match status" value="1"/>
</dbReference>
<dbReference type="InterPro" id="IPR036736">
    <property type="entry name" value="ACP-like_sf"/>
</dbReference>
<dbReference type="Pfam" id="PF00501">
    <property type="entry name" value="AMP-binding"/>
    <property type="match status" value="1"/>
</dbReference>
<gene>
    <name evidence="5" type="ORF">EWV92_22595</name>
</gene>
<dbReference type="GO" id="GO:0072330">
    <property type="term" value="P:monocarboxylic acid biosynthetic process"/>
    <property type="evidence" value="ECO:0007669"/>
    <property type="project" value="UniProtKB-ARBA"/>
</dbReference>
<dbReference type="Gene3D" id="3.30.300.30">
    <property type="match status" value="1"/>
</dbReference>
<dbReference type="InterPro" id="IPR029058">
    <property type="entry name" value="AB_hydrolase_fold"/>
</dbReference>
<protein>
    <submittedName>
        <fullName evidence="5">Amino acid adenylation domain-containing protein</fullName>
    </submittedName>
</protein>
<dbReference type="InterPro" id="IPR001242">
    <property type="entry name" value="Condensation_dom"/>
</dbReference>
<dbReference type="Gene3D" id="3.30.559.30">
    <property type="entry name" value="Nonribosomal peptide synthetase, condensation domain"/>
    <property type="match status" value="1"/>
</dbReference>